<sequence>MTKKDVYEQINKKTKLIWNILISVFLTALSCWFIFVITKIITDGLKENETKEFAIFAVLMFFVILLWLFFAIKNVLILIFKGFYRKNNESERLKKLASIILLMMFQFNKRKFILQN</sequence>
<reference evidence="2 3" key="1">
    <citation type="submission" date="2019-12" db="EMBL/GenBank/DDBJ databases">
        <title>Sequencing and analysis of the whole genome of Mycoplasma gallinaceum strain Peacock20181011.</title>
        <authorList>
            <person name="Liu X."/>
            <person name="Qin Z."/>
            <person name="Xu H."/>
        </authorList>
    </citation>
    <scope>NUCLEOTIDE SEQUENCE [LARGE SCALE GENOMIC DNA]</scope>
    <source>
        <strain evidence="2 3">Peacock20181011</strain>
    </source>
</reference>
<feature type="transmembrane region" description="Helical" evidence="1">
    <location>
        <begin position="16"/>
        <end position="41"/>
    </location>
</feature>
<gene>
    <name evidence="2" type="ORF">GOQ20_00625</name>
</gene>
<keyword evidence="1" id="KW-0472">Membrane</keyword>
<name>A0A6H0V1X6_9BACT</name>
<accession>A0A6H0V1X6</accession>
<keyword evidence="1" id="KW-0812">Transmembrane</keyword>
<protein>
    <submittedName>
        <fullName evidence="2">Uncharacterized protein</fullName>
    </submittedName>
</protein>
<dbReference type="Proteomes" id="UP000503310">
    <property type="component" value="Chromosome"/>
</dbReference>
<evidence type="ECO:0000256" key="1">
    <source>
        <dbReference type="SAM" id="Phobius"/>
    </source>
</evidence>
<keyword evidence="1" id="KW-1133">Transmembrane helix</keyword>
<proteinExistence type="predicted"/>
<dbReference type="EMBL" id="CP047225">
    <property type="protein sequence ID" value="QIW61978.1"/>
    <property type="molecule type" value="Genomic_DNA"/>
</dbReference>
<feature type="transmembrane region" description="Helical" evidence="1">
    <location>
        <begin position="53"/>
        <end position="80"/>
    </location>
</feature>
<dbReference type="PROSITE" id="PS51257">
    <property type="entry name" value="PROKAR_LIPOPROTEIN"/>
    <property type="match status" value="1"/>
</dbReference>
<evidence type="ECO:0000313" key="2">
    <source>
        <dbReference type="EMBL" id="QIW61978.1"/>
    </source>
</evidence>
<organism evidence="2 3">
    <name type="scientific">Mycoplasmopsis gallinacea</name>
    <dbReference type="NCBI Taxonomy" id="29556"/>
    <lineage>
        <taxon>Bacteria</taxon>
        <taxon>Bacillati</taxon>
        <taxon>Mycoplasmatota</taxon>
        <taxon>Mycoplasmoidales</taxon>
        <taxon>Metamycoplasmataceae</taxon>
        <taxon>Mycoplasmopsis</taxon>
    </lineage>
</organism>
<evidence type="ECO:0000313" key="3">
    <source>
        <dbReference type="Proteomes" id="UP000503310"/>
    </source>
</evidence>
<dbReference type="AlphaFoldDB" id="A0A6H0V1X6"/>
<dbReference type="RefSeq" id="WP_167844996.1">
    <property type="nucleotide sequence ID" value="NZ_CP047225.1"/>
</dbReference>